<dbReference type="Proteomes" id="UP000193061">
    <property type="component" value="Unassembled WGS sequence"/>
</dbReference>
<evidence type="ECO:0008006" key="4">
    <source>
        <dbReference type="Google" id="ProtNLM"/>
    </source>
</evidence>
<dbReference type="PANTHER" id="PTHR28008">
    <property type="entry name" value="DOMAIN PROTEIN, PUTATIVE (AFU_ORTHOLOGUE AFUA_3G10980)-RELATED"/>
    <property type="match status" value="1"/>
</dbReference>
<evidence type="ECO:0000313" key="2">
    <source>
        <dbReference type="EMBL" id="SLN27550.1"/>
    </source>
</evidence>
<keyword evidence="1" id="KW-0812">Transmembrane</keyword>
<proteinExistence type="predicted"/>
<dbReference type="OrthoDB" id="582407at2"/>
<protein>
    <recommendedName>
        <fullName evidence="4">VanZ like family protein</fullName>
    </recommendedName>
</protein>
<feature type="transmembrane region" description="Helical" evidence="1">
    <location>
        <begin position="58"/>
        <end position="76"/>
    </location>
</feature>
<evidence type="ECO:0000313" key="3">
    <source>
        <dbReference type="Proteomes" id="UP000193061"/>
    </source>
</evidence>
<keyword evidence="3" id="KW-1185">Reference proteome</keyword>
<dbReference type="AlphaFoldDB" id="A0A1X6YPS3"/>
<gene>
    <name evidence="2" type="ORF">ROA7450_01109</name>
</gene>
<sequence length="116" mass="12585">MKHSVAIALTCATALLIAYGTLKPSEPGGTPLFLTDKQMHFLAFALLTLPYGWVRPKAIWWLVPLAVLYGGAIEMIQPAFERGAEWLDLLADSLGALAGVAPGQLRARIRARSRTI</sequence>
<name>A0A1X6YPS3_9RHOB</name>
<dbReference type="PANTHER" id="PTHR28008:SF1">
    <property type="entry name" value="DOMAIN PROTEIN, PUTATIVE (AFU_ORTHOLOGUE AFUA_3G10980)-RELATED"/>
    <property type="match status" value="1"/>
</dbReference>
<dbReference type="RefSeq" id="WP_085804678.1">
    <property type="nucleotide sequence ID" value="NZ_FWFX01000003.1"/>
</dbReference>
<dbReference type="EMBL" id="FWFX01000003">
    <property type="protein sequence ID" value="SLN27550.1"/>
    <property type="molecule type" value="Genomic_DNA"/>
</dbReference>
<reference evidence="2 3" key="1">
    <citation type="submission" date="2017-03" db="EMBL/GenBank/DDBJ databases">
        <authorList>
            <person name="Afonso C.L."/>
            <person name="Miller P.J."/>
            <person name="Scott M.A."/>
            <person name="Spackman E."/>
            <person name="Goraichik I."/>
            <person name="Dimitrov K.M."/>
            <person name="Suarez D.L."/>
            <person name="Swayne D.E."/>
        </authorList>
    </citation>
    <scope>NUCLEOTIDE SEQUENCE [LARGE SCALE GENOMIC DNA]</scope>
    <source>
        <strain evidence="2 3">CECT 7450</strain>
    </source>
</reference>
<keyword evidence="1" id="KW-1133">Transmembrane helix</keyword>
<organism evidence="2 3">
    <name type="scientific">Roseovarius albus</name>
    <dbReference type="NCBI Taxonomy" id="1247867"/>
    <lineage>
        <taxon>Bacteria</taxon>
        <taxon>Pseudomonadati</taxon>
        <taxon>Pseudomonadota</taxon>
        <taxon>Alphaproteobacteria</taxon>
        <taxon>Rhodobacterales</taxon>
        <taxon>Roseobacteraceae</taxon>
        <taxon>Roseovarius</taxon>
    </lineage>
</organism>
<keyword evidence="1" id="KW-0472">Membrane</keyword>
<evidence type="ECO:0000256" key="1">
    <source>
        <dbReference type="SAM" id="Phobius"/>
    </source>
</evidence>
<accession>A0A1X6YPS3</accession>